<dbReference type="Proteomes" id="UP000571554">
    <property type="component" value="Unassembled WGS sequence"/>
</dbReference>
<reference evidence="2 3" key="1">
    <citation type="submission" date="2020-08" db="EMBL/GenBank/DDBJ databases">
        <title>Above-ground endophytic microbial communities from plants in different locations in the United States.</title>
        <authorList>
            <person name="Frank C."/>
        </authorList>
    </citation>
    <scope>NUCLEOTIDE SEQUENCE [LARGE SCALE GENOMIC DNA]</scope>
    <source>
        <strain evidence="2 3">WP4_2_2</strain>
    </source>
</reference>
<dbReference type="AlphaFoldDB" id="A0A7W9WTU1"/>
<dbReference type="RefSeq" id="WP_183724658.1">
    <property type="nucleotide sequence ID" value="NZ_JACHBW010000008.1"/>
</dbReference>
<evidence type="ECO:0000313" key="2">
    <source>
        <dbReference type="EMBL" id="MBB6103123.1"/>
    </source>
</evidence>
<name>A0A7W9WTU1_9BURK</name>
<comment type="caution">
    <text evidence="2">The sequence shown here is derived from an EMBL/GenBank/DDBJ whole genome shotgun (WGS) entry which is preliminary data.</text>
</comment>
<proteinExistence type="predicted"/>
<evidence type="ECO:0000313" key="3">
    <source>
        <dbReference type="Proteomes" id="UP000571554"/>
    </source>
</evidence>
<protein>
    <submittedName>
        <fullName evidence="2">Uncharacterized protein (UPF0332 family)</fullName>
    </submittedName>
</protein>
<accession>A0A7W9WTU1</accession>
<organism evidence="2 3">
    <name type="scientific">Paraburkholderia bannensis</name>
    <dbReference type="NCBI Taxonomy" id="765414"/>
    <lineage>
        <taxon>Bacteria</taxon>
        <taxon>Pseudomonadati</taxon>
        <taxon>Pseudomonadota</taxon>
        <taxon>Betaproteobacteria</taxon>
        <taxon>Burkholderiales</taxon>
        <taxon>Burkholderiaceae</taxon>
        <taxon>Paraburkholderia</taxon>
    </lineage>
</organism>
<dbReference type="EMBL" id="JACHBW010000008">
    <property type="protein sequence ID" value="MBB6103123.1"/>
    <property type="molecule type" value="Genomic_DNA"/>
</dbReference>
<sequence length="174" mass="19603">MATRPLPVSELEFLQITANHLEFVKKLERLGWTNAEIREFGVEVGTKWFRLGQQHLDEAKLLEAAGCIRACHSRAYYAAYNVSKSVRYLVKGIVSLKGDDHGKASVDLPHDFPNVADWSVKISRLYEHRLRADYDNWSTTIADQTLSSQTAISDAESFIAVAIGYLDTKFGIKL</sequence>
<keyword evidence="3" id="KW-1185">Reference proteome</keyword>
<feature type="domain" description="HEPN" evidence="1">
    <location>
        <begin position="47"/>
        <end position="161"/>
    </location>
</feature>
<dbReference type="Gene3D" id="1.20.120.330">
    <property type="entry name" value="Nucleotidyltransferases domain 2"/>
    <property type="match status" value="1"/>
</dbReference>
<dbReference type="Pfam" id="PF05168">
    <property type="entry name" value="HEPN"/>
    <property type="match status" value="1"/>
</dbReference>
<gene>
    <name evidence="2" type="ORF">F4827_002978</name>
</gene>
<evidence type="ECO:0000259" key="1">
    <source>
        <dbReference type="Pfam" id="PF05168"/>
    </source>
</evidence>
<dbReference type="InterPro" id="IPR007842">
    <property type="entry name" value="HEPN_dom"/>
</dbReference>